<feature type="chain" id="PRO_5011769419" evidence="1">
    <location>
        <begin position="24"/>
        <end position="194"/>
    </location>
</feature>
<proteinExistence type="predicted"/>
<keyword evidence="4" id="KW-1185">Reference proteome</keyword>
<dbReference type="InterPro" id="IPR036761">
    <property type="entry name" value="TTHA0802/YceI-like_sf"/>
</dbReference>
<dbReference type="InterPro" id="IPR027016">
    <property type="entry name" value="UCP029811"/>
</dbReference>
<dbReference type="PIRSF" id="PIRSF029811">
    <property type="entry name" value="UCP029811"/>
    <property type="match status" value="1"/>
</dbReference>
<feature type="domain" description="Lipid/polyisoprenoid-binding YceI-like" evidence="2">
    <location>
        <begin position="25"/>
        <end position="193"/>
    </location>
</feature>
<dbReference type="Proteomes" id="UP000199626">
    <property type="component" value="Unassembled WGS sequence"/>
</dbReference>
<dbReference type="AlphaFoldDB" id="A0A1G6APQ2"/>
<dbReference type="SUPFAM" id="SSF101874">
    <property type="entry name" value="YceI-like"/>
    <property type="match status" value="1"/>
</dbReference>
<dbReference type="SMART" id="SM00867">
    <property type="entry name" value="YceI"/>
    <property type="match status" value="1"/>
</dbReference>
<dbReference type="Gene3D" id="2.40.128.110">
    <property type="entry name" value="Lipid/polyisoprenoid-binding, YceI-like"/>
    <property type="match status" value="1"/>
</dbReference>
<evidence type="ECO:0000259" key="2">
    <source>
        <dbReference type="SMART" id="SM00867"/>
    </source>
</evidence>
<dbReference type="STRING" id="1159017.SAMN02927930_00376"/>
<name>A0A1G6APQ2_9GAMM</name>
<feature type="signal peptide" evidence="1">
    <location>
        <begin position="1"/>
        <end position="23"/>
    </location>
</feature>
<evidence type="ECO:0000313" key="3">
    <source>
        <dbReference type="EMBL" id="SDB10153.1"/>
    </source>
</evidence>
<dbReference type="InterPro" id="IPR007372">
    <property type="entry name" value="Lipid/polyisoprenoid-bd_YceI"/>
</dbReference>
<sequence>MSMKNILPIGALAVTLFSATAAADSWQLDSEHSSLHFVSVKNDHIAETHRFTDIQGSWADNQVTVEIPVVGLDTQIPIRDERMLEHIFKSTDFSVVTATTRLDDQLFLQLDEGDTMPTAVELTITIAGAKQTISSHIQVTRLDDDRFLINSIQPLIIDAKAFDLVAGVNKLRELAGLARIDYSVPVTFSVQFTR</sequence>
<keyword evidence="1" id="KW-0732">Signal</keyword>
<dbReference type="RefSeq" id="WP_176754883.1">
    <property type="nucleotide sequence ID" value="NZ_FMXN01000002.1"/>
</dbReference>
<dbReference type="Pfam" id="PF04264">
    <property type="entry name" value="YceI"/>
    <property type="match status" value="1"/>
</dbReference>
<evidence type="ECO:0000256" key="1">
    <source>
        <dbReference type="SAM" id="SignalP"/>
    </source>
</evidence>
<dbReference type="EMBL" id="FMXN01000002">
    <property type="protein sequence ID" value="SDB10153.1"/>
    <property type="molecule type" value="Genomic_DNA"/>
</dbReference>
<evidence type="ECO:0000313" key="4">
    <source>
        <dbReference type="Proteomes" id="UP000199626"/>
    </source>
</evidence>
<reference evidence="4" key="1">
    <citation type="submission" date="2016-10" db="EMBL/GenBank/DDBJ databases">
        <authorList>
            <person name="Varghese N."/>
            <person name="Submissions S."/>
        </authorList>
    </citation>
    <scope>NUCLEOTIDE SEQUENCE [LARGE SCALE GENOMIC DNA]</scope>
    <source>
        <strain evidence="4">CGMCC 1.10824</strain>
    </source>
</reference>
<organism evidence="3 4">
    <name type="scientific">Pseudidiomarina indica</name>
    <dbReference type="NCBI Taxonomy" id="1159017"/>
    <lineage>
        <taxon>Bacteria</taxon>
        <taxon>Pseudomonadati</taxon>
        <taxon>Pseudomonadota</taxon>
        <taxon>Gammaproteobacteria</taxon>
        <taxon>Alteromonadales</taxon>
        <taxon>Idiomarinaceae</taxon>
        <taxon>Pseudidiomarina</taxon>
    </lineage>
</organism>
<accession>A0A1G6APQ2</accession>
<protein>
    <submittedName>
        <fullName evidence="3">Polyisoprenoid-binding protein YceI</fullName>
    </submittedName>
</protein>
<gene>
    <name evidence="3" type="ORF">SAMN02927930_00376</name>
</gene>